<feature type="binding site" evidence="8">
    <location>
        <begin position="30"/>
        <end position="37"/>
    </location>
    <ligand>
        <name>ATP</name>
        <dbReference type="ChEBI" id="CHEBI:30616"/>
    </ligand>
</feature>
<keyword evidence="4 8" id="KW-0566">Pantothenate biosynthesis</keyword>
<evidence type="ECO:0000256" key="8">
    <source>
        <dbReference type="HAMAP-Rule" id="MF_00158"/>
    </source>
</evidence>
<comment type="miscellaneous">
    <text evidence="8">The reaction proceeds by a bi uni uni bi ping pong mechanism.</text>
</comment>
<sequence length="283" mass="30631">MQIIRRLSDLFPALSPSREAGEKLALVPTMGALHAGHLALVAAAKSRADRVIATIFVNPLQFNDPNDLARYPRREEEDAAKLEAAGCDLLWMPTPDQLYPEGFATTVSVAGISGRWEGEHRPGHFDGVATVVSKLFIATMPNVAIFGEKDWQQLAVIRRMNADLGLPIEVIGHPTIREQDGLAMSSRNALLNADDRAKAPAMFQLLRELAAAIAGGDEPAAAIERTIARLVEAGFGPVDYVAYVDGDSLEPLDRYRQNGRLIAAAFLGNVRLIDNVSVISDTV</sequence>
<feature type="active site" description="Proton donor" evidence="8">
    <location>
        <position position="37"/>
    </location>
</feature>
<feature type="binding site" evidence="8">
    <location>
        <position position="176"/>
    </location>
    <ligand>
        <name>ATP</name>
        <dbReference type="ChEBI" id="CHEBI:30616"/>
    </ligand>
</feature>
<evidence type="ECO:0000256" key="3">
    <source>
        <dbReference type="ARBA" id="ARBA00022598"/>
    </source>
</evidence>
<dbReference type="PANTHER" id="PTHR21299:SF1">
    <property type="entry name" value="PANTOATE--BETA-ALANINE LIGASE"/>
    <property type="match status" value="1"/>
</dbReference>
<evidence type="ECO:0000256" key="5">
    <source>
        <dbReference type="ARBA" id="ARBA00022741"/>
    </source>
</evidence>
<evidence type="ECO:0000256" key="6">
    <source>
        <dbReference type="ARBA" id="ARBA00022840"/>
    </source>
</evidence>
<dbReference type="InterPro" id="IPR003721">
    <property type="entry name" value="Pantoate_ligase"/>
</dbReference>
<name>A0ABT0SCW6_9SPHN</name>
<dbReference type="NCBIfam" id="TIGR00018">
    <property type="entry name" value="panC"/>
    <property type="match status" value="1"/>
</dbReference>
<protein>
    <recommendedName>
        <fullName evidence="8">Pantothenate synthetase</fullName>
        <shortName evidence="8">PS</shortName>
        <ecNumber evidence="8">6.3.2.1</ecNumber>
    </recommendedName>
    <alternativeName>
        <fullName evidence="8">Pantoate--beta-alanine ligase</fullName>
    </alternativeName>
    <alternativeName>
        <fullName evidence="8">Pantoate-activating enzyme</fullName>
    </alternativeName>
</protein>
<comment type="subcellular location">
    <subcellularLocation>
        <location evidence="8">Cytoplasm</location>
    </subcellularLocation>
</comment>
<organism evidence="9 10">
    <name type="scientific">Sphingomonas brevis</name>
    <dbReference type="NCBI Taxonomy" id="2908206"/>
    <lineage>
        <taxon>Bacteria</taxon>
        <taxon>Pseudomonadati</taxon>
        <taxon>Pseudomonadota</taxon>
        <taxon>Alphaproteobacteria</taxon>
        <taxon>Sphingomonadales</taxon>
        <taxon>Sphingomonadaceae</taxon>
        <taxon>Sphingomonas</taxon>
    </lineage>
</organism>
<feature type="binding site" evidence="8">
    <location>
        <begin position="184"/>
        <end position="187"/>
    </location>
    <ligand>
        <name>ATP</name>
        <dbReference type="ChEBI" id="CHEBI:30616"/>
    </ligand>
</feature>
<feature type="binding site" evidence="8">
    <location>
        <begin position="147"/>
        <end position="150"/>
    </location>
    <ligand>
        <name>ATP</name>
        <dbReference type="ChEBI" id="CHEBI:30616"/>
    </ligand>
</feature>
<evidence type="ECO:0000256" key="4">
    <source>
        <dbReference type="ARBA" id="ARBA00022655"/>
    </source>
</evidence>
<evidence type="ECO:0000256" key="1">
    <source>
        <dbReference type="ARBA" id="ARBA00004990"/>
    </source>
</evidence>
<evidence type="ECO:0000313" key="10">
    <source>
        <dbReference type="Proteomes" id="UP001165383"/>
    </source>
</evidence>
<evidence type="ECO:0000256" key="2">
    <source>
        <dbReference type="ARBA" id="ARBA00009256"/>
    </source>
</evidence>
<proteinExistence type="inferred from homology"/>
<dbReference type="EC" id="6.3.2.1" evidence="8"/>
<dbReference type="PANTHER" id="PTHR21299">
    <property type="entry name" value="CYTIDYLATE KINASE/PANTOATE-BETA-ALANINE LIGASE"/>
    <property type="match status" value="1"/>
</dbReference>
<keyword evidence="8" id="KW-0963">Cytoplasm</keyword>
<dbReference type="CDD" id="cd00560">
    <property type="entry name" value="PanC"/>
    <property type="match status" value="1"/>
</dbReference>
<evidence type="ECO:0000256" key="7">
    <source>
        <dbReference type="ARBA" id="ARBA00048258"/>
    </source>
</evidence>
<dbReference type="HAMAP" id="MF_00158">
    <property type="entry name" value="PanC"/>
    <property type="match status" value="1"/>
</dbReference>
<comment type="similarity">
    <text evidence="2 8">Belongs to the pantothenate synthetase family.</text>
</comment>
<dbReference type="Pfam" id="PF02569">
    <property type="entry name" value="Pantoate_ligase"/>
    <property type="match status" value="1"/>
</dbReference>
<comment type="catalytic activity">
    <reaction evidence="7 8">
        <text>(R)-pantoate + beta-alanine + ATP = (R)-pantothenate + AMP + diphosphate + H(+)</text>
        <dbReference type="Rhea" id="RHEA:10912"/>
        <dbReference type="ChEBI" id="CHEBI:15378"/>
        <dbReference type="ChEBI" id="CHEBI:15980"/>
        <dbReference type="ChEBI" id="CHEBI:29032"/>
        <dbReference type="ChEBI" id="CHEBI:30616"/>
        <dbReference type="ChEBI" id="CHEBI:33019"/>
        <dbReference type="ChEBI" id="CHEBI:57966"/>
        <dbReference type="ChEBI" id="CHEBI:456215"/>
        <dbReference type="EC" id="6.3.2.1"/>
    </reaction>
</comment>
<keyword evidence="10" id="KW-1185">Reference proteome</keyword>
<gene>
    <name evidence="8 9" type="primary">panC</name>
    <name evidence="9" type="ORF">LZ518_12430</name>
</gene>
<evidence type="ECO:0000313" key="9">
    <source>
        <dbReference type="EMBL" id="MCL6741935.1"/>
    </source>
</evidence>
<dbReference type="InterPro" id="IPR042176">
    <property type="entry name" value="Pantoate_ligase_C"/>
</dbReference>
<keyword evidence="5 8" id="KW-0547">Nucleotide-binding</keyword>
<keyword evidence="6 8" id="KW-0067">ATP-binding</keyword>
<dbReference type="GO" id="GO:0016874">
    <property type="term" value="F:ligase activity"/>
    <property type="evidence" value="ECO:0007669"/>
    <property type="project" value="UniProtKB-KW"/>
</dbReference>
<comment type="caution">
    <text evidence="9">The sequence shown here is derived from an EMBL/GenBank/DDBJ whole genome shotgun (WGS) entry which is preliminary data.</text>
</comment>
<dbReference type="InterPro" id="IPR014729">
    <property type="entry name" value="Rossmann-like_a/b/a_fold"/>
</dbReference>
<comment type="subunit">
    <text evidence="8">Homodimer.</text>
</comment>
<accession>A0ABT0SCW6</accession>
<dbReference type="EMBL" id="JAMGBB010000001">
    <property type="protein sequence ID" value="MCL6741935.1"/>
    <property type="molecule type" value="Genomic_DNA"/>
</dbReference>
<dbReference type="Proteomes" id="UP001165383">
    <property type="component" value="Unassembled WGS sequence"/>
</dbReference>
<feature type="binding site" evidence="8">
    <location>
        <position position="61"/>
    </location>
    <ligand>
        <name>beta-alanine</name>
        <dbReference type="ChEBI" id="CHEBI:57966"/>
    </ligand>
</feature>
<dbReference type="Gene3D" id="3.30.1300.10">
    <property type="entry name" value="Pantoate-beta-alanine ligase, C-terminal domain"/>
    <property type="match status" value="1"/>
</dbReference>
<reference evidence="9" key="1">
    <citation type="submission" date="2022-05" db="EMBL/GenBank/DDBJ databases">
        <authorList>
            <person name="Jo J.-H."/>
            <person name="Im W.-T."/>
        </authorList>
    </citation>
    <scope>NUCLEOTIDE SEQUENCE</scope>
    <source>
        <strain evidence="9">RB56-2</strain>
    </source>
</reference>
<feature type="binding site" evidence="8">
    <location>
        <position position="153"/>
    </location>
    <ligand>
        <name>(R)-pantoate</name>
        <dbReference type="ChEBI" id="CHEBI:15980"/>
    </ligand>
</feature>
<dbReference type="SUPFAM" id="SSF52374">
    <property type="entry name" value="Nucleotidylyl transferase"/>
    <property type="match status" value="1"/>
</dbReference>
<comment type="pathway">
    <text evidence="1 8">Cofactor biosynthesis; (R)-pantothenate biosynthesis; (R)-pantothenate from (R)-pantoate and beta-alanine: step 1/1.</text>
</comment>
<feature type="binding site" evidence="8">
    <location>
        <position position="61"/>
    </location>
    <ligand>
        <name>(R)-pantoate</name>
        <dbReference type="ChEBI" id="CHEBI:15980"/>
    </ligand>
</feature>
<dbReference type="RefSeq" id="WP_249916291.1">
    <property type="nucleotide sequence ID" value="NZ_JAMGBB010000001.1"/>
</dbReference>
<dbReference type="Gene3D" id="3.40.50.620">
    <property type="entry name" value="HUPs"/>
    <property type="match status" value="1"/>
</dbReference>
<keyword evidence="3 8" id="KW-0436">Ligase</keyword>
<comment type="function">
    <text evidence="8">Catalyzes the condensation of pantoate with beta-alanine in an ATP-dependent reaction via a pantoyl-adenylate intermediate.</text>
</comment>